<protein>
    <submittedName>
        <fullName evidence="3">Uncharacterized protein</fullName>
    </submittedName>
</protein>
<organism evidence="2 3">
    <name type="scientific">Panagrolaimus superbus</name>
    <dbReference type="NCBI Taxonomy" id="310955"/>
    <lineage>
        <taxon>Eukaryota</taxon>
        <taxon>Metazoa</taxon>
        <taxon>Ecdysozoa</taxon>
        <taxon>Nematoda</taxon>
        <taxon>Chromadorea</taxon>
        <taxon>Rhabditida</taxon>
        <taxon>Tylenchina</taxon>
        <taxon>Panagrolaimomorpha</taxon>
        <taxon>Panagrolaimoidea</taxon>
        <taxon>Panagrolaimidae</taxon>
        <taxon>Panagrolaimus</taxon>
    </lineage>
</organism>
<name>A0A914XVH5_9BILA</name>
<dbReference type="AlphaFoldDB" id="A0A914XVH5"/>
<evidence type="ECO:0000313" key="3">
    <source>
        <dbReference type="WBParaSite" id="PSU_v2.g10975.t1"/>
    </source>
</evidence>
<evidence type="ECO:0000313" key="2">
    <source>
        <dbReference type="Proteomes" id="UP000887577"/>
    </source>
</evidence>
<feature type="region of interest" description="Disordered" evidence="1">
    <location>
        <begin position="337"/>
        <end position="415"/>
    </location>
</feature>
<proteinExistence type="predicted"/>
<keyword evidence="2" id="KW-1185">Reference proteome</keyword>
<feature type="compositionally biased region" description="Low complexity" evidence="1">
    <location>
        <begin position="351"/>
        <end position="397"/>
    </location>
</feature>
<reference evidence="3" key="1">
    <citation type="submission" date="2022-11" db="UniProtKB">
        <authorList>
            <consortium name="WormBaseParasite"/>
        </authorList>
    </citation>
    <scope>IDENTIFICATION</scope>
</reference>
<dbReference type="WBParaSite" id="PSU_v2.g10975.t1">
    <property type="protein sequence ID" value="PSU_v2.g10975.t1"/>
    <property type="gene ID" value="PSU_v2.g10975"/>
</dbReference>
<evidence type="ECO:0000256" key="1">
    <source>
        <dbReference type="SAM" id="MobiDB-lite"/>
    </source>
</evidence>
<sequence length="519" mass="56437">MQNQLVVLQKVINCIDSTGTEVEIGSFFTTEDENGNHQTTECLGDYFKAKKTVLQWTKCTLPSGAKVTEGNFHVQLLTPKTTSNKPALQKGEILSCIRNGKEVGLKCTGCVSEHTSVHVGVSGYVEVQGQWTQCRRTKDGCRLINVTRNYVDCQLQGSSATYQNGIYFNDTNGISTYYCNHGVVSKQGCTIDGQWALVGEVVYSSNGEAFLCDSSSTYSSFNGLKGCILPDGSVKRFQEIWKDEDVMKRCYWKNGPSGPSEDVIISYACIRGEEIFPENKIIQRENGIYEKCVRGFDGELGFRKLNDKELKEFIKRKTLRLDLSEYYANGGKGNIERFADAPLSPSPSPSSSPSASADATPTTPSTETSTNAAATDSSSPPSTSIASSSTSSSTISAKKSQESPASEPSFPPMDDIMKESLTVSEATQVTINNNSPSSTASSSTLRTNESCIDLVPFCSQISSYCPDFDRYQMIDGETGAGKDTISSAIIELQDLVSGNLGKDKNGHRPISPCEARMFF</sequence>
<dbReference type="Proteomes" id="UP000887577">
    <property type="component" value="Unplaced"/>
</dbReference>
<accession>A0A914XVH5</accession>